<evidence type="ECO:0000313" key="1">
    <source>
        <dbReference type="EMBL" id="EIE20157.1"/>
    </source>
</evidence>
<sequence length="62" mass="6849">MALSCSALRSLSPQVKVLMEDGNSDLGARDRWSLDPLDEAMRERREPVVKYLQDNGALVGGM</sequence>
<reference evidence="1 2" key="1">
    <citation type="journal article" date="2012" name="Genome Biol.">
        <title>The genome of the polar eukaryotic microalga coccomyxa subellipsoidea reveals traits of cold adaptation.</title>
        <authorList>
            <person name="Blanc G."/>
            <person name="Agarkova I."/>
            <person name="Grimwood J."/>
            <person name="Kuo A."/>
            <person name="Brueggeman A."/>
            <person name="Dunigan D."/>
            <person name="Gurnon J."/>
            <person name="Ladunga I."/>
            <person name="Lindquist E."/>
            <person name="Lucas S."/>
            <person name="Pangilinan J."/>
            <person name="Proschold T."/>
            <person name="Salamov A."/>
            <person name="Schmutz J."/>
            <person name="Weeks D."/>
            <person name="Yamada T."/>
            <person name="Claverie J.M."/>
            <person name="Grigoriev I."/>
            <person name="Van Etten J."/>
            <person name="Lomsadze A."/>
            <person name="Borodovsky M."/>
        </authorList>
    </citation>
    <scope>NUCLEOTIDE SEQUENCE [LARGE SCALE GENOMIC DNA]</scope>
    <source>
        <strain evidence="1 2">C-169</strain>
    </source>
</reference>
<dbReference type="Gene3D" id="1.25.40.20">
    <property type="entry name" value="Ankyrin repeat-containing domain"/>
    <property type="match status" value="1"/>
</dbReference>
<organism evidence="1 2">
    <name type="scientific">Coccomyxa subellipsoidea (strain C-169)</name>
    <name type="common">Green microalga</name>
    <dbReference type="NCBI Taxonomy" id="574566"/>
    <lineage>
        <taxon>Eukaryota</taxon>
        <taxon>Viridiplantae</taxon>
        <taxon>Chlorophyta</taxon>
        <taxon>core chlorophytes</taxon>
        <taxon>Trebouxiophyceae</taxon>
        <taxon>Trebouxiophyceae incertae sedis</taxon>
        <taxon>Coccomyxaceae</taxon>
        <taxon>Coccomyxa</taxon>
        <taxon>Coccomyxa subellipsoidea</taxon>
    </lineage>
</organism>
<evidence type="ECO:0000313" key="2">
    <source>
        <dbReference type="Proteomes" id="UP000007264"/>
    </source>
</evidence>
<comment type="caution">
    <text evidence="1">The sequence shown here is derived from an EMBL/GenBank/DDBJ whole genome shotgun (WGS) entry which is preliminary data.</text>
</comment>
<dbReference type="Proteomes" id="UP000007264">
    <property type="component" value="Unassembled WGS sequence"/>
</dbReference>
<dbReference type="RefSeq" id="XP_005644701.1">
    <property type="nucleotide sequence ID" value="XM_005644644.1"/>
</dbReference>
<dbReference type="InterPro" id="IPR036770">
    <property type="entry name" value="Ankyrin_rpt-contain_sf"/>
</dbReference>
<proteinExistence type="predicted"/>
<dbReference type="OrthoDB" id="433240at2759"/>
<dbReference type="EMBL" id="AGSI01000016">
    <property type="protein sequence ID" value="EIE20157.1"/>
    <property type="molecule type" value="Genomic_DNA"/>
</dbReference>
<dbReference type="GeneID" id="17038133"/>
<accession>I0YP38</accession>
<protein>
    <submittedName>
        <fullName evidence="1">Uncharacterized protein</fullName>
    </submittedName>
</protein>
<gene>
    <name evidence="1" type="ORF">COCSUDRAFT_57883</name>
</gene>
<dbReference type="AlphaFoldDB" id="I0YP38"/>
<name>I0YP38_COCSC</name>
<dbReference type="KEGG" id="csl:COCSUDRAFT_57883"/>
<keyword evidence="2" id="KW-1185">Reference proteome</keyword>
<dbReference type="SUPFAM" id="SSF48403">
    <property type="entry name" value="Ankyrin repeat"/>
    <property type="match status" value="1"/>
</dbReference>